<gene>
    <name evidence="1" type="ORF">Ahy_B01g057065</name>
</gene>
<reference evidence="1 2" key="1">
    <citation type="submission" date="2019-01" db="EMBL/GenBank/DDBJ databases">
        <title>Sequencing of cultivated peanut Arachis hypogaea provides insights into genome evolution and oil improvement.</title>
        <authorList>
            <person name="Chen X."/>
        </authorList>
    </citation>
    <scope>NUCLEOTIDE SEQUENCE [LARGE SCALE GENOMIC DNA]</scope>
    <source>
        <strain evidence="2">cv. Fuhuasheng</strain>
        <tissue evidence="1">Leaves</tissue>
    </source>
</reference>
<accession>A0A445B057</accession>
<keyword evidence="2" id="KW-1185">Reference proteome</keyword>
<organism evidence="1 2">
    <name type="scientific">Arachis hypogaea</name>
    <name type="common">Peanut</name>
    <dbReference type="NCBI Taxonomy" id="3818"/>
    <lineage>
        <taxon>Eukaryota</taxon>
        <taxon>Viridiplantae</taxon>
        <taxon>Streptophyta</taxon>
        <taxon>Embryophyta</taxon>
        <taxon>Tracheophyta</taxon>
        <taxon>Spermatophyta</taxon>
        <taxon>Magnoliopsida</taxon>
        <taxon>eudicotyledons</taxon>
        <taxon>Gunneridae</taxon>
        <taxon>Pentapetalae</taxon>
        <taxon>rosids</taxon>
        <taxon>fabids</taxon>
        <taxon>Fabales</taxon>
        <taxon>Fabaceae</taxon>
        <taxon>Papilionoideae</taxon>
        <taxon>50 kb inversion clade</taxon>
        <taxon>dalbergioids sensu lato</taxon>
        <taxon>Dalbergieae</taxon>
        <taxon>Pterocarpus clade</taxon>
        <taxon>Arachis</taxon>
    </lineage>
</organism>
<dbReference type="STRING" id="3818.A0A445B057"/>
<dbReference type="EMBL" id="SDMP01000011">
    <property type="protein sequence ID" value="RYR32073.1"/>
    <property type="molecule type" value="Genomic_DNA"/>
</dbReference>
<evidence type="ECO:0000313" key="1">
    <source>
        <dbReference type="EMBL" id="RYR32073.1"/>
    </source>
</evidence>
<name>A0A445B057_ARAHY</name>
<sequence length="134" mass="14631">MNKDWKSSLLSLVKAFNPVLAIYEDLNCEAILRFFGGDGSGGSQAQNLPWFISEKDFGQGSHCSATHLVLGTCHGHHKIRSSTSVAKYCAKKFSKDCCVLAVNNGKVVFKSDGLPDMAAHDSQGFTIFLVLRFD</sequence>
<protein>
    <submittedName>
        <fullName evidence="1">Uncharacterized protein</fullName>
    </submittedName>
</protein>
<comment type="caution">
    <text evidence="1">The sequence shown here is derived from an EMBL/GenBank/DDBJ whole genome shotgun (WGS) entry which is preliminary data.</text>
</comment>
<dbReference type="AlphaFoldDB" id="A0A445B057"/>
<evidence type="ECO:0000313" key="2">
    <source>
        <dbReference type="Proteomes" id="UP000289738"/>
    </source>
</evidence>
<dbReference type="Proteomes" id="UP000289738">
    <property type="component" value="Chromosome B01"/>
</dbReference>
<proteinExistence type="predicted"/>